<reference evidence="2" key="1">
    <citation type="journal article" date="2023" name="Mol. Phylogenet. Evol.">
        <title>Genome-scale phylogeny and comparative genomics of the fungal order Sordariales.</title>
        <authorList>
            <person name="Hensen N."/>
            <person name="Bonometti L."/>
            <person name="Westerberg I."/>
            <person name="Brannstrom I.O."/>
            <person name="Guillou S."/>
            <person name="Cros-Aarteil S."/>
            <person name="Calhoun S."/>
            <person name="Haridas S."/>
            <person name="Kuo A."/>
            <person name="Mondo S."/>
            <person name="Pangilinan J."/>
            <person name="Riley R."/>
            <person name="LaButti K."/>
            <person name="Andreopoulos B."/>
            <person name="Lipzen A."/>
            <person name="Chen C."/>
            <person name="Yan M."/>
            <person name="Daum C."/>
            <person name="Ng V."/>
            <person name="Clum A."/>
            <person name="Steindorff A."/>
            <person name="Ohm R.A."/>
            <person name="Martin F."/>
            <person name="Silar P."/>
            <person name="Natvig D.O."/>
            <person name="Lalanne C."/>
            <person name="Gautier V."/>
            <person name="Ament-Velasquez S.L."/>
            <person name="Kruys A."/>
            <person name="Hutchinson M.I."/>
            <person name="Powell A.J."/>
            <person name="Barry K."/>
            <person name="Miller A.N."/>
            <person name="Grigoriev I.V."/>
            <person name="Debuchy R."/>
            <person name="Gladieux P."/>
            <person name="Hiltunen Thoren M."/>
            <person name="Johannesson H."/>
        </authorList>
    </citation>
    <scope>NUCLEOTIDE SEQUENCE</scope>
    <source>
        <strain evidence="2">CBS 123565</strain>
    </source>
</reference>
<organism evidence="2 3">
    <name type="scientific">Trichocladium antarcticum</name>
    <dbReference type="NCBI Taxonomy" id="1450529"/>
    <lineage>
        <taxon>Eukaryota</taxon>
        <taxon>Fungi</taxon>
        <taxon>Dikarya</taxon>
        <taxon>Ascomycota</taxon>
        <taxon>Pezizomycotina</taxon>
        <taxon>Sordariomycetes</taxon>
        <taxon>Sordariomycetidae</taxon>
        <taxon>Sordariales</taxon>
        <taxon>Chaetomiaceae</taxon>
        <taxon>Trichocladium</taxon>
    </lineage>
</organism>
<name>A0AAN6ZGJ2_9PEZI</name>
<proteinExistence type="predicted"/>
<comment type="caution">
    <text evidence="2">The sequence shown here is derived from an EMBL/GenBank/DDBJ whole genome shotgun (WGS) entry which is preliminary data.</text>
</comment>
<dbReference type="Proteomes" id="UP001304895">
    <property type="component" value="Unassembled WGS sequence"/>
</dbReference>
<accession>A0AAN6ZGJ2</accession>
<gene>
    <name evidence="2" type="ORF">BT67DRAFT_188311</name>
</gene>
<sequence>MAQISQSAVGPAANVPPAKPGGILPTPCPGTRTTRRNLEARIYRSRCEARLGGTARGGRSKYPQGNLSTKFYIADETWCLPNVIPDYLPTQFNLPFESLTPCMEAHCPAPTESDYRSVMNFGSAFTVTSPHPTFPPSQKKASKSVPRRTASWTRLMSFSSTAQVLLGIPSNNSVQKARSAISNSSGIQNVAPGRVEMHPSTSKSGGKR</sequence>
<feature type="compositionally biased region" description="Polar residues" evidence="1">
    <location>
        <begin position="199"/>
        <end position="208"/>
    </location>
</feature>
<dbReference type="AlphaFoldDB" id="A0AAN6ZGJ2"/>
<feature type="region of interest" description="Disordered" evidence="1">
    <location>
        <begin position="1"/>
        <end position="33"/>
    </location>
</feature>
<reference evidence="2" key="2">
    <citation type="submission" date="2023-05" db="EMBL/GenBank/DDBJ databases">
        <authorList>
            <consortium name="Lawrence Berkeley National Laboratory"/>
            <person name="Steindorff A."/>
            <person name="Hensen N."/>
            <person name="Bonometti L."/>
            <person name="Westerberg I."/>
            <person name="Brannstrom I.O."/>
            <person name="Guillou S."/>
            <person name="Cros-Aarteil S."/>
            <person name="Calhoun S."/>
            <person name="Haridas S."/>
            <person name="Kuo A."/>
            <person name="Mondo S."/>
            <person name="Pangilinan J."/>
            <person name="Riley R."/>
            <person name="Labutti K."/>
            <person name="Andreopoulos B."/>
            <person name="Lipzen A."/>
            <person name="Chen C."/>
            <person name="Yanf M."/>
            <person name="Daum C."/>
            <person name="Ng V."/>
            <person name="Clum A."/>
            <person name="Ohm R."/>
            <person name="Martin F."/>
            <person name="Silar P."/>
            <person name="Natvig D."/>
            <person name="Lalanne C."/>
            <person name="Gautier V."/>
            <person name="Ament-Velasquez S.L."/>
            <person name="Kruys A."/>
            <person name="Hutchinson M.I."/>
            <person name="Powell A.J."/>
            <person name="Barry K."/>
            <person name="Miller A.N."/>
            <person name="Grigoriev I.V."/>
            <person name="Debuchy R."/>
            <person name="Gladieux P."/>
            <person name="Thoren M.H."/>
            <person name="Johannesson H."/>
        </authorList>
    </citation>
    <scope>NUCLEOTIDE SEQUENCE</scope>
    <source>
        <strain evidence="2">CBS 123565</strain>
    </source>
</reference>
<dbReference type="EMBL" id="MU853403">
    <property type="protein sequence ID" value="KAK4136704.1"/>
    <property type="molecule type" value="Genomic_DNA"/>
</dbReference>
<feature type="region of interest" description="Disordered" evidence="1">
    <location>
        <begin position="179"/>
        <end position="208"/>
    </location>
</feature>
<evidence type="ECO:0000313" key="2">
    <source>
        <dbReference type="EMBL" id="KAK4136704.1"/>
    </source>
</evidence>
<evidence type="ECO:0000256" key="1">
    <source>
        <dbReference type="SAM" id="MobiDB-lite"/>
    </source>
</evidence>
<evidence type="ECO:0000313" key="3">
    <source>
        <dbReference type="Proteomes" id="UP001304895"/>
    </source>
</evidence>
<keyword evidence="3" id="KW-1185">Reference proteome</keyword>
<feature type="compositionally biased region" description="Polar residues" evidence="1">
    <location>
        <begin position="179"/>
        <end position="188"/>
    </location>
</feature>
<protein>
    <submittedName>
        <fullName evidence="2">Uncharacterized protein</fullName>
    </submittedName>
</protein>